<protein>
    <submittedName>
        <fullName evidence="1">Uncharacterized protein</fullName>
    </submittedName>
</protein>
<accession>V6LUP4</accession>
<proteinExistence type="predicted"/>
<dbReference type="EMBL" id="AUWU02000007">
    <property type="protein sequence ID" value="KAH0570629.1"/>
    <property type="molecule type" value="Genomic_DNA"/>
</dbReference>
<keyword evidence="3" id="KW-1185">Reference proteome</keyword>
<name>V6LUP4_9EUKA</name>
<dbReference type="AlphaFoldDB" id="V6LUP4"/>
<reference evidence="2" key="2">
    <citation type="submission" date="2020-12" db="EMBL/GenBank/DDBJ databases">
        <title>New Spironucleus salmonicida genome in near-complete chromosomes.</title>
        <authorList>
            <person name="Xu F."/>
            <person name="Kurt Z."/>
            <person name="Jimenez-Gonzalez A."/>
            <person name="Astvaldsson A."/>
            <person name="Andersson J.O."/>
            <person name="Svard S.G."/>
        </authorList>
    </citation>
    <scope>NUCLEOTIDE SEQUENCE</scope>
    <source>
        <strain evidence="2">ATCC 50377</strain>
    </source>
</reference>
<gene>
    <name evidence="1" type="ORF">SS50377_12411</name>
    <name evidence="2" type="ORF">SS50377_26915</name>
</gene>
<sequence length="395" mass="45483">MNLRQIQFCETSQPIYEVSYSKSYNNISTNPRDNPLPGRPVRVKQLNGCQVQIPENKGQPGVSIVGGVAYHIGNKAKRPASSTLTLGSKRGRAKTQMGEVANAFQEQILRCEQGKKTKEEVELIKMMQRLEKQCGINKCESHEVEIEAQQKFEIQKTIQKEEIEKSRMNRRNSSNIDRRDSIKQESQNINKLMQQIQSSNDAYYKPYESPIKSVESKIRPDSASLFHKIDHNSRAEIDNTTFNYESQYINNSYNNNYNSQKEHKNQNRQISNEQFIYQNAKTPPQYPQHNYESMSQIGSPSSLYRYGKQTPKTNASIITEMSGMPTKQIVLSPHQETQKSVIYQNTDLIRSTFDEVSESPCFITLNQKKLFSSQRVSETSSRRRSTVVEPFSCYQ</sequence>
<evidence type="ECO:0000313" key="1">
    <source>
        <dbReference type="EMBL" id="EST47426.1"/>
    </source>
</evidence>
<evidence type="ECO:0000313" key="2">
    <source>
        <dbReference type="EMBL" id="KAH0570629.1"/>
    </source>
</evidence>
<evidence type="ECO:0000313" key="3">
    <source>
        <dbReference type="Proteomes" id="UP000018208"/>
    </source>
</evidence>
<dbReference type="EMBL" id="KI546040">
    <property type="protein sequence ID" value="EST47426.1"/>
    <property type="molecule type" value="Genomic_DNA"/>
</dbReference>
<dbReference type="Proteomes" id="UP000018208">
    <property type="component" value="Unassembled WGS sequence"/>
</dbReference>
<organism evidence="1">
    <name type="scientific">Spironucleus salmonicida</name>
    <dbReference type="NCBI Taxonomy" id="348837"/>
    <lineage>
        <taxon>Eukaryota</taxon>
        <taxon>Metamonada</taxon>
        <taxon>Diplomonadida</taxon>
        <taxon>Hexamitidae</taxon>
        <taxon>Hexamitinae</taxon>
        <taxon>Spironucleus</taxon>
    </lineage>
</organism>
<dbReference type="VEuPathDB" id="GiardiaDB:SS50377_26915"/>
<reference evidence="1 2" key="1">
    <citation type="journal article" date="2014" name="PLoS Genet.">
        <title>The Genome of Spironucleus salmonicida Highlights a Fish Pathogen Adapted to Fluctuating Environments.</title>
        <authorList>
            <person name="Xu F."/>
            <person name="Jerlstrom-Hultqvist J."/>
            <person name="Einarsson E."/>
            <person name="Astvaldsson A."/>
            <person name="Svard S.G."/>
            <person name="Andersson J.O."/>
        </authorList>
    </citation>
    <scope>NUCLEOTIDE SEQUENCE</scope>
    <source>
        <strain evidence="2">ATCC 50377</strain>
    </source>
</reference>